<feature type="domain" description="Elongation factor G-binding protein C-terminal treble-clef zinc-finger" evidence="1">
    <location>
        <begin position="8"/>
        <end position="159"/>
    </location>
</feature>
<dbReference type="InterPro" id="IPR032330">
    <property type="entry name" value="EF-G-binding_C"/>
</dbReference>
<proteinExistence type="predicted"/>
<accession>A0A7C9PNG9</accession>
<organism evidence="2 3">
    <name type="scientific">Galbitalea soli</name>
    <dbReference type="NCBI Taxonomy" id="1268042"/>
    <lineage>
        <taxon>Bacteria</taxon>
        <taxon>Bacillati</taxon>
        <taxon>Actinomycetota</taxon>
        <taxon>Actinomycetes</taxon>
        <taxon>Micrococcales</taxon>
        <taxon>Microbacteriaceae</taxon>
        <taxon>Galbitalea</taxon>
    </lineage>
</organism>
<evidence type="ECO:0000313" key="3">
    <source>
        <dbReference type="Proteomes" id="UP000479756"/>
    </source>
</evidence>
<comment type="caution">
    <text evidence="2">The sequence shown here is derived from an EMBL/GenBank/DDBJ whole genome shotgun (WGS) entry which is preliminary data.</text>
</comment>
<reference evidence="2 3" key="1">
    <citation type="journal article" date="2014" name="Int. J. Syst. Evol. Microbiol.">
        <title>Description of Galbitalea soli gen. nov., sp. nov., and Frondihabitans sucicola sp. nov.</title>
        <authorList>
            <person name="Kim S.J."/>
            <person name="Lim J.M."/>
            <person name="Ahn J.H."/>
            <person name="Weon H.Y."/>
            <person name="Hamada M."/>
            <person name="Suzuki K."/>
            <person name="Ahn T.Y."/>
            <person name="Kwon S.W."/>
        </authorList>
    </citation>
    <scope>NUCLEOTIDE SEQUENCE [LARGE SCALE GENOMIC DNA]</scope>
    <source>
        <strain evidence="2 3">NBRC 108727</strain>
    </source>
</reference>
<gene>
    <name evidence="2" type="ORF">G3T37_09700</name>
</gene>
<keyword evidence="3" id="KW-1185">Reference proteome</keyword>
<name>A0A7C9PNG9_9MICO</name>
<dbReference type="EMBL" id="JAAGWZ010000002">
    <property type="protein sequence ID" value="NEM91632.1"/>
    <property type="molecule type" value="Genomic_DNA"/>
</dbReference>
<dbReference type="RefSeq" id="WP_163473460.1">
    <property type="nucleotide sequence ID" value="NZ_JAAGWZ010000002.1"/>
</dbReference>
<evidence type="ECO:0000259" key="1">
    <source>
        <dbReference type="Pfam" id="PF16571"/>
    </source>
</evidence>
<dbReference type="Pfam" id="PF16571">
    <property type="entry name" value="FBP_C"/>
    <property type="match status" value="1"/>
</dbReference>
<dbReference type="AlphaFoldDB" id="A0A7C9PNG9"/>
<dbReference type="Proteomes" id="UP000479756">
    <property type="component" value="Unassembled WGS sequence"/>
</dbReference>
<sequence length="165" mass="18093">MQPLTADEIRASMVNVTADDIARMPLPGLHETVWEEREYLGWRDPTFAQRGYIVYWREGKPFGMVLRSASSTMSRGISAMCSLCRTHQPGSQVSLFTVPKAGQAGRDGNTIGTYICSDLACSTIIRIIPAPSDMQPNPSGLVETRSSGLLRRLDSFTSELIKPAA</sequence>
<protein>
    <submittedName>
        <fullName evidence="2">FBP domain-containing protein</fullName>
    </submittedName>
</protein>
<evidence type="ECO:0000313" key="2">
    <source>
        <dbReference type="EMBL" id="NEM91632.1"/>
    </source>
</evidence>